<dbReference type="KEGG" id="psl:Psta_4575"/>
<dbReference type="Proteomes" id="UP000001887">
    <property type="component" value="Chromosome"/>
</dbReference>
<dbReference type="Pfam" id="PF07596">
    <property type="entry name" value="SBP_bac_10"/>
    <property type="match status" value="1"/>
</dbReference>
<sequence precursor="true">MDRRAFTLIEMLVVIAIIGILVAILLPALSMAREASRNAACKNNLRQFGIGMMLFADKDPAARLCTGSFDHSRDGCMDTYGWVADLVSTNAAIPGEMTCPSNPLKHNVKLLDAYGKATCDNLDFAASTRLIAGQCGKDNLKGLSGTSGTTFAKTAPQTADRAAFVSRYFLGGGYNTNYVSSWFLARTAPRTYFRDADKSLRTGGQVGRQGLKGLAASIGPLRRPYIEGSRISSSNIVLLGDGGPEDLDEAVSPVDFSISSSDIFAGGNGENRDFIRTGELLVETSSDGPVFYDTTDKKIKRIASFDGNLTKQVQCERDGECLPPPSSSTNRLYWQDTRDWAALHGGGKGGTCNFLFADGSVRDYRDTNSDGILNPGLKVPQTLTDSEYLRVGYRDNVVELSPSEFFSGVFLSKSSWKGVFED</sequence>
<feature type="transmembrane region" description="Helical" evidence="1">
    <location>
        <begin position="12"/>
        <end position="32"/>
    </location>
</feature>
<dbReference type="PANTHER" id="PTHR30093">
    <property type="entry name" value="GENERAL SECRETION PATHWAY PROTEIN G"/>
    <property type="match status" value="1"/>
</dbReference>
<dbReference type="HOGENOM" id="CLU_635934_0_0_0"/>
<dbReference type="InterPro" id="IPR027558">
    <property type="entry name" value="Pre_pil_HX9DG_C"/>
</dbReference>
<dbReference type="InterPro" id="IPR012902">
    <property type="entry name" value="N_methyl_site"/>
</dbReference>
<protein>
    <recommendedName>
        <fullName evidence="2">DUF1559 domain-containing protein</fullName>
    </recommendedName>
</protein>
<name>D2R714_PIRSD</name>
<dbReference type="eggNOG" id="COG2165">
    <property type="taxonomic scope" value="Bacteria"/>
</dbReference>
<dbReference type="EMBL" id="CP001848">
    <property type="protein sequence ID" value="ADB19217.1"/>
    <property type="molecule type" value="Genomic_DNA"/>
</dbReference>
<accession>D2R714</accession>
<organism evidence="3 4">
    <name type="scientific">Pirellula staleyi (strain ATCC 27377 / DSM 6068 / ICPB 4128)</name>
    <name type="common">Pirella staleyi</name>
    <dbReference type="NCBI Taxonomy" id="530564"/>
    <lineage>
        <taxon>Bacteria</taxon>
        <taxon>Pseudomonadati</taxon>
        <taxon>Planctomycetota</taxon>
        <taxon>Planctomycetia</taxon>
        <taxon>Pirellulales</taxon>
        <taxon>Pirellulaceae</taxon>
        <taxon>Pirellula</taxon>
    </lineage>
</organism>
<reference evidence="3 4" key="1">
    <citation type="journal article" date="2009" name="Stand. Genomic Sci.">
        <title>Complete genome sequence of Pirellula staleyi type strain (ATCC 27377).</title>
        <authorList>
            <person name="Clum A."/>
            <person name="Tindall B.J."/>
            <person name="Sikorski J."/>
            <person name="Ivanova N."/>
            <person name="Mavrommatis K."/>
            <person name="Lucas S."/>
            <person name="Glavina del Rio T."/>
            <person name="Nolan M."/>
            <person name="Chen F."/>
            <person name="Tice H."/>
            <person name="Pitluck S."/>
            <person name="Cheng J.F."/>
            <person name="Chertkov O."/>
            <person name="Brettin T."/>
            <person name="Han C."/>
            <person name="Detter J.C."/>
            <person name="Kuske C."/>
            <person name="Bruce D."/>
            <person name="Goodwin L."/>
            <person name="Ovchinikova G."/>
            <person name="Pati A."/>
            <person name="Mikhailova N."/>
            <person name="Chen A."/>
            <person name="Palaniappan K."/>
            <person name="Land M."/>
            <person name="Hauser L."/>
            <person name="Chang Y.J."/>
            <person name="Jeffries C.D."/>
            <person name="Chain P."/>
            <person name="Rohde M."/>
            <person name="Goker M."/>
            <person name="Bristow J."/>
            <person name="Eisen J.A."/>
            <person name="Markowitz V."/>
            <person name="Hugenholtz P."/>
            <person name="Kyrpides N.C."/>
            <person name="Klenk H.P."/>
            <person name="Lapidus A."/>
        </authorList>
    </citation>
    <scope>NUCLEOTIDE SEQUENCE [LARGE SCALE GENOMIC DNA]</scope>
    <source>
        <strain evidence="4">ATCC 27377 / DSM 6068 / ICPB 4128</strain>
    </source>
</reference>
<dbReference type="InterPro" id="IPR011453">
    <property type="entry name" value="DUF1559"/>
</dbReference>
<keyword evidence="1" id="KW-0472">Membrane</keyword>
<proteinExistence type="predicted"/>
<keyword evidence="1" id="KW-0812">Transmembrane</keyword>
<dbReference type="STRING" id="530564.Psta_4575"/>
<dbReference type="NCBIfam" id="TIGR02532">
    <property type="entry name" value="IV_pilin_GFxxxE"/>
    <property type="match status" value="1"/>
</dbReference>
<dbReference type="PANTHER" id="PTHR30093:SF2">
    <property type="entry name" value="TYPE II SECRETION SYSTEM PROTEIN H"/>
    <property type="match status" value="1"/>
</dbReference>
<dbReference type="SUPFAM" id="SSF54523">
    <property type="entry name" value="Pili subunits"/>
    <property type="match status" value="1"/>
</dbReference>
<dbReference type="InterPro" id="IPR045584">
    <property type="entry name" value="Pilin-like"/>
</dbReference>
<dbReference type="OrthoDB" id="254023at2"/>
<dbReference type="Pfam" id="PF07963">
    <property type="entry name" value="N_methyl"/>
    <property type="match status" value="1"/>
</dbReference>
<gene>
    <name evidence="3" type="ordered locus">Psta_4575</name>
</gene>
<keyword evidence="4" id="KW-1185">Reference proteome</keyword>
<dbReference type="AlphaFoldDB" id="D2R714"/>
<keyword evidence="1" id="KW-1133">Transmembrane helix</keyword>
<evidence type="ECO:0000259" key="2">
    <source>
        <dbReference type="Pfam" id="PF07596"/>
    </source>
</evidence>
<evidence type="ECO:0000313" key="3">
    <source>
        <dbReference type="EMBL" id="ADB19217.1"/>
    </source>
</evidence>
<feature type="domain" description="DUF1559" evidence="2">
    <location>
        <begin position="32"/>
        <end position="183"/>
    </location>
</feature>
<evidence type="ECO:0000313" key="4">
    <source>
        <dbReference type="Proteomes" id="UP000001887"/>
    </source>
</evidence>
<evidence type="ECO:0000256" key="1">
    <source>
        <dbReference type="SAM" id="Phobius"/>
    </source>
</evidence>
<dbReference type="NCBIfam" id="TIGR04294">
    <property type="entry name" value="pre_pil_HX9DG"/>
    <property type="match status" value="1"/>
</dbReference>
<dbReference type="Gene3D" id="3.30.700.10">
    <property type="entry name" value="Glycoprotein, Type 4 Pilin"/>
    <property type="match status" value="1"/>
</dbReference>